<evidence type="ECO:0000313" key="10">
    <source>
        <dbReference type="Proteomes" id="UP001075001"/>
    </source>
</evidence>
<keyword evidence="4 7" id="KW-0812">Transmembrane</keyword>
<dbReference type="PANTHER" id="PTHR42718">
    <property type="entry name" value="MAJOR FACILITATOR SUPERFAMILY MULTIDRUG TRANSPORTER MFSC"/>
    <property type="match status" value="1"/>
</dbReference>
<dbReference type="InterPro" id="IPR036259">
    <property type="entry name" value="MFS_trans_sf"/>
</dbReference>
<keyword evidence="5 7" id="KW-1133">Transmembrane helix</keyword>
<keyword evidence="6 7" id="KW-0472">Membrane</keyword>
<evidence type="ECO:0000256" key="6">
    <source>
        <dbReference type="ARBA" id="ARBA00023136"/>
    </source>
</evidence>
<feature type="transmembrane region" description="Helical" evidence="7">
    <location>
        <begin position="75"/>
        <end position="94"/>
    </location>
</feature>
<keyword evidence="3" id="KW-1003">Cell membrane</keyword>
<evidence type="ECO:0000256" key="4">
    <source>
        <dbReference type="ARBA" id="ARBA00022692"/>
    </source>
</evidence>
<evidence type="ECO:0000256" key="1">
    <source>
        <dbReference type="ARBA" id="ARBA00004651"/>
    </source>
</evidence>
<accession>A0ABT6EIF6</accession>
<dbReference type="SUPFAM" id="SSF103473">
    <property type="entry name" value="MFS general substrate transporter"/>
    <property type="match status" value="1"/>
</dbReference>
<gene>
    <name evidence="9" type="ORF">OXR69_020225</name>
</gene>
<evidence type="ECO:0000256" key="5">
    <source>
        <dbReference type="ARBA" id="ARBA00022989"/>
    </source>
</evidence>
<sequence length="124" mass="13557">MHPSFRWVILAVISSALLLVVIDMTVLYTALPRLTQDLQTSATQKLWIVNAYPLTMAGLLISMGILNDRYGARRFLNIGLMIFGIASVAAAFSVSPEMLIASRALLEVSVAAMMPATMAMYVTY</sequence>
<evidence type="ECO:0000259" key="8">
    <source>
        <dbReference type="PROSITE" id="PS50850"/>
    </source>
</evidence>
<evidence type="ECO:0000256" key="3">
    <source>
        <dbReference type="ARBA" id="ARBA00022475"/>
    </source>
</evidence>
<dbReference type="EMBL" id="JAPQEX020000001">
    <property type="protein sequence ID" value="MDG1644178.1"/>
    <property type="molecule type" value="Genomic_DNA"/>
</dbReference>
<dbReference type="RefSeq" id="WP_267985739.1">
    <property type="nucleotide sequence ID" value="NZ_JAPQEX020000001.1"/>
</dbReference>
<proteinExistence type="predicted"/>
<dbReference type="InterPro" id="IPR011701">
    <property type="entry name" value="MFS"/>
</dbReference>
<comment type="caution">
    <text evidence="9">The sequence shown here is derived from an EMBL/GenBank/DDBJ whole genome shotgun (WGS) entry which is preliminary data.</text>
</comment>
<organism evidence="9 10">
    <name type="scientific">Klebsiella huaxiensis</name>
    <dbReference type="NCBI Taxonomy" id="2153354"/>
    <lineage>
        <taxon>Bacteria</taxon>
        <taxon>Pseudomonadati</taxon>
        <taxon>Pseudomonadota</taxon>
        <taxon>Gammaproteobacteria</taxon>
        <taxon>Enterobacterales</taxon>
        <taxon>Enterobacteriaceae</taxon>
        <taxon>Klebsiella/Raoultella group</taxon>
        <taxon>Klebsiella</taxon>
    </lineage>
</organism>
<evidence type="ECO:0000256" key="2">
    <source>
        <dbReference type="ARBA" id="ARBA00022448"/>
    </source>
</evidence>
<feature type="transmembrane region" description="Helical" evidence="7">
    <location>
        <begin position="7"/>
        <end position="31"/>
    </location>
</feature>
<keyword evidence="10" id="KW-1185">Reference proteome</keyword>
<dbReference type="Pfam" id="PF07690">
    <property type="entry name" value="MFS_1"/>
    <property type="match status" value="1"/>
</dbReference>
<feature type="transmembrane region" description="Helical" evidence="7">
    <location>
        <begin position="100"/>
        <end position="122"/>
    </location>
</feature>
<protein>
    <submittedName>
        <fullName evidence="9">MFS transporter</fullName>
    </submittedName>
</protein>
<dbReference type="InterPro" id="IPR020846">
    <property type="entry name" value="MFS_dom"/>
</dbReference>
<reference evidence="9" key="1">
    <citation type="submission" date="2023-03" db="EMBL/GenBank/DDBJ databases">
        <title>identification of new KPC variant in Klebsiella huaxiensis from the Hospital Sewage Samples in China.</title>
        <authorList>
            <person name="Wu Y."/>
        </authorList>
    </citation>
    <scope>NUCLEOTIDE SEQUENCE</scope>
    <source>
        <strain evidence="9">ZR-9</strain>
    </source>
</reference>
<evidence type="ECO:0000313" key="9">
    <source>
        <dbReference type="EMBL" id="MDG1644178.1"/>
    </source>
</evidence>
<dbReference type="PROSITE" id="PS50850">
    <property type="entry name" value="MFS"/>
    <property type="match status" value="1"/>
</dbReference>
<dbReference type="Proteomes" id="UP001075001">
    <property type="component" value="Unassembled WGS sequence"/>
</dbReference>
<dbReference type="Gene3D" id="1.20.1250.20">
    <property type="entry name" value="MFS general substrate transporter like domains"/>
    <property type="match status" value="1"/>
</dbReference>
<comment type="subcellular location">
    <subcellularLocation>
        <location evidence="1">Cell membrane</location>
        <topology evidence="1">Multi-pass membrane protein</topology>
    </subcellularLocation>
</comment>
<feature type="domain" description="Major facilitator superfamily (MFS) profile" evidence="8">
    <location>
        <begin position="9"/>
        <end position="124"/>
    </location>
</feature>
<feature type="transmembrane region" description="Helical" evidence="7">
    <location>
        <begin position="46"/>
        <end position="66"/>
    </location>
</feature>
<name>A0ABT6EIF6_9ENTR</name>
<dbReference type="PANTHER" id="PTHR42718:SF47">
    <property type="entry name" value="METHYL VIOLOGEN RESISTANCE PROTEIN SMVA"/>
    <property type="match status" value="1"/>
</dbReference>
<keyword evidence="2" id="KW-0813">Transport</keyword>
<evidence type="ECO:0000256" key="7">
    <source>
        <dbReference type="SAM" id="Phobius"/>
    </source>
</evidence>